<evidence type="ECO:0000256" key="7">
    <source>
        <dbReference type="ARBA" id="ARBA00022723"/>
    </source>
</evidence>
<keyword evidence="9" id="KW-0067">ATP-binding</keyword>
<reference evidence="13 14" key="1">
    <citation type="submission" date="2018-11" db="EMBL/GenBank/DDBJ databases">
        <title>Microbial catabolism of amino acid.</title>
        <authorList>
            <person name="Hibi M."/>
            <person name="Ogawa J."/>
        </authorList>
    </citation>
    <scope>NUCLEOTIDE SEQUENCE [LARGE SCALE GENOMIC DNA]</scope>
    <source>
        <strain evidence="13 14">C31-06</strain>
    </source>
</reference>
<gene>
    <name evidence="13" type="ORF">Rhow_006067</name>
</gene>
<evidence type="ECO:0000256" key="6">
    <source>
        <dbReference type="ARBA" id="ARBA00022679"/>
    </source>
</evidence>
<evidence type="ECO:0000256" key="3">
    <source>
        <dbReference type="ARBA" id="ARBA00022619"/>
    </source>
</evidence>
<dbReference type="Pfam" id="PF01687">
    <property type="entry name" value="Flavokinase"/>
    <property type="match status" value="1"/>
</dbReference>
<dbReference type="InterPro" id="IPR000422">
    <property type="entry name" value="DHBP_synthase_RibB"/>
</dbReference>
<evidence type="ECO:0000256" key="8">
    <source>
        <dbReference type="ARBA" id="ARBA00022741"/>
    </source>
</evidence>
<comment type="caution">
    <text evidence="13">The sequence shown here is derived from an EMBL/GenBank/DDBJ whole genome shotgun (WGS) entry which is preliminary data.</text>
</comment>
<dbReference type="GO" id="GO:0008686">
    <property type="term" value="F:3,4-dihydroxy-2-butanone-4-phosphate synthase activity"/>
    <property type="evidence" value="ECO:0007669"/>
    <property type="project" value="InterPro"/>
</dbReference>
<dbReference type="Proteomes" id="UP000287519">
    <property type="component" value="Unassembled WGS sequence"/>
</dbReference>
<evidence type="ECO:0000256" key="4">
    <source>
        <dbReference type="ARBA" id="ARBA00022630"/>
    </source>
</evidence>
<accession>A0A402CEV7</accession>
<keyword evidence="14" id="KW-1185">Reference proteome</keyword>
<dbReference type="GO" id="GO:0003935">
    <property type="term" value="F:GTP cyclohydrolase II activity"/>
    <property type="evidence" value="ECO:0007669"/>
    <property type="project" value="TreeGrafter"/>
</dbReference>
<proteinExistence type="predicted"/>
<dbReference type="GO" id="GO:0009231">
    <property type="term" value="P:riboflavin biosynthetic process"/>
    <property type="evidence" value="ECO:0007669"/>
    <property type="project" value="UniProtKB-UniPathway"/>
</dbReference>
<keyword evidence="5" id="KW-0288">FMN</keyword>
<organism evidence="13 14">
    <name type="scientific">Rhodococcus wratislaviensis</name>
    <name type="common">Tsukamurella wratislaviensis</name>
    <dbReference type="NCBI Taxonomy" id="44752"/>
    <lineage>
        <taxon>Bacteria</taxon>
        <taxon>Bacillati</taxon>
        <taxon>Actinomycetota</taxon>
        <taxon>Actinomycetes</taxon>
        <taxon>Mycobacteriales</taxon>
        <taxon>Nocardiaceae</taxon>
        <taxon>Rhodococcus</taxon>
    </lineage>
</organism>
<keyword evidence="8" id="KW-0547">Nucleotide-binding</keyword>
<dbReference type="InterPro" id="IPR036144">
    <property type="entry name" value="RibA-like_sf"/>
</dbReference>
<dbReference type="PANTHER" id="PTHR21327">
    <property type="entry name" value="GTP CYCLOHYDROLASE II-RELATED"/>
    <property type="match status" value="1"/>
</dbReference>
<dbReference type="SUPFAM" id="SSF142695">
    <property type="entry name" value="RibA-like"/>
    <property type="match status" value="1"/>
</dbReference>
<dbReference type="GO" id="GO:0046872">
    <property type="term" value="F:metal ion binding"/>
    <property type="evidence" value="ECO:0007669"/>
    <property type="project" value="UniProtKB-KW"/>
</dbReference>
<dbReference type="UniPathway" id="UPA00275">
    <property type="reaction ID" value="UER00399"/>
</dbReference>
<keyword evidence="7" id="KW-0479">Metal-binding</keyword>
<evidence type="ECO:0000313" key="14">
    <source>
        <dbReference type="Proteomes" id="UP000287519"/>
    </source>
</evidence>
<dbReference type="GO" id="GO:0008531">
    <property type="term" value="F:riboflavin kinase activity"/>
    <property type="evidence" value="ECO:0007669"/>
    <property type="project" value="UniProtKB-EC"/>
</dbReference>
<evidence type="ECO:0000259" key="12">
    <source>
        <dbReference type="SMART" id="SM00904"/>
    </source>
</evidence>
<comment type="catalytic activity">
    <reaction evidence="10">
        <text>riboflavin + ATP = FMN + ADP + H(+)</text>
        <dbReference type="Rhea" id="RHEA:14357"/>
        <dbReference type="ChEBI" id="CHEBI:15378"/>
        <dbReference type="ChEBI" id="CHEBI:30616"/>
        <dbReference type="ChEBI" id="CHEBI:57986"/>
        <dbReference type="ChEBI" id="CHEBI:58210"/>
        <dbReference type="ChEBI" id="CHEBI:456216"/>
        <dbReference type="EC" id="2.7.1.26"/>
    </reaction>
</comment>
<evidence type="ECO:0000256" key="10">
    <source>
        <dbReference type="ARBA" id="ARBA00047880"/>
    </source>
</evidence>
<dbReference type="GO" id="GO:0005524">
    <property type="term" value="F:ATP binding"/>
    <property type="evidence" value="ECO:0007669"/>
    <property type="project" value="UniProtKB-KW"/>
</dbReference>
<dbReference type="EMBL" id="BHYM01000050">
    <property type="protein sequence ID" value="GCE42128.1"/>
    <property type="molecule type" value="Genomic_DNA"/>
</dbReference>
<evidence type="ECO:0000256" key="5">
    <source>
        <dbReference type="ARBA" id="ARBA00022643"/>
    </source>
</evidence>
<comment type="pathway">
    <text evidence="2">Cofactor biosynthesis; riboflavin biosynthesis; 2-hydroxy-3-oxobutyl phosphate from D-ribulose 5-phosphate: step 1/1.</text>
</comment>
<dbReference type="SUPFAM" id="SSF82114">
    <property type="entry name" value="Riboflavin kinase-like"/>
    <property type="match status" value="1"/>
</dbReference>
<feature type="compositionally biased region" description="Polar residues" evidence="11">
    <location>
        <begin position="506"/>
        <end position="515"/>
    </location>
</feature>
<dbReference type="Gene3D" id="3.90.870.10">
    <property type="entry name" value="DHBP synthase"/>
    <property type="match status" value="1"/>
</dbReference>
<keyword evidence="3" id="KW-0686">Riboflavin biosynthesis</keyword>
<protein>
    <submittedName>
        <fullName evidence="13">3,4-dihydroxy-2-butanone 4-phosphate synthase</fullName>
    </submittedName>
</protein>
<dbReference type="Gene3D" id="2.40.30.30">
    <property type="entry name" value="Riboflavin kinase-like"/>
    <property type="match status" value="1"/>
</dbReference>
<comment type="function">
    <text evidence="1">Catalyzes the conversion of D-ribulose 5-phosphate to formate and 3,4-dihydroxy-2-butanone 4-phosphate.</text>
</comment>
<feature type="region of interest" description="Disordered" evidence="11">
    <location>
        <begin position="500"/>
        <end position="521"/>
    </location>
</feature>
<dbReference type="AlphaFoldDB" id="A0A402CEV7"/>
<evidence type="ECO:0000256" key="11">
    <source>
        <dbReference type="SAM" id="MobiDB-lite"/>
    </source>
</evidence>
<evidence type="ECO:0000313" key="13">
    <source>
        <dbReference type="EMBL" id="GCE42128.1"/>
    </source>
</evidence>
<dbReference type="InterPro" id="IPR017945">
    <property type="entry name" value="DHBP_synth_RibB-like_a/b_dom"/>
</dbReference>
<name>A0A402CEV7_RHOWR</name>
<feature type="domain" description="Riboflavin kinase" evidence="12">
    <location>
        <begin position="372"/>
        <end position="501"/>
    </location>
</feature>
<dbReference type="SMART" id="SM00904">
    <property type="entry name" value="Flavokinase"/>
    <property type="match status" value="1"/>
</dbReference>
<dbReference type="Pfam" id="PF00926">
    <property type="entry name" value="DHBP_synthase"/>
    <property type="match status" value="1"/>
</dbReference>
<evidence type="ECO:0000256" key="2">
    <source>
        <dbReference type="ARBA" id="ARBA00004904"/>
    </source>
</evidence>
<sequence length="521" mass="55577">MTVSMTRVQQSLSDLAAGRPIVLAPGPTGDPDGYLLLAAEKASPASVAFLVQHSSGFICAAVTRRECTRLDLPPMAGMDRQQSGGWYTVAVDAIDGVGTGISASDRAHTLRQLASPASTARQFTRPGHIVPHCVDEDGVLAYSGPAEVITDLSRAAGLRQVGAFAALVSEKDPTQNARAHECRQFAKAHRLNWVTADDLILYRRAVELHVRTTFTVTQAGPYGDLRTSGFHSDATGSDYVAYRIGEPHTIDTPLVHVHRESNYAPHASPVDQGLQDMFAFVAGHGGGAVVVERNMNDIDSFTLTPDERSCKRVGRNADIAQILRELGITAPRLLASPADLHVALCDLGIAAVLDPAGDPAAVPTTTSPIGSTSTSIHSVRGVVAHGDQRGRELGFPTANLVVDDDDIYTGLVDGVWAGRCALPDGRSVASAVSIGRRSTFYGRVGPRLLEAHLLDFQEDLYGREITVQLDHWIRGQATFTSKEELIAALDSDVRNVRALTRAARSPSHQSSTAPNENAAPE</sequence>
<keyword evidence="4" id="KW-0285">Flavoprotein</keyword>
<dbReference type="InterPro" id="IPR023465">
    <property type="entry name" value="Riboflavin_kinase_dom_sf"/>
</dbReference>
<evidence type="ECO:0000256" key="9">
    <source>
        <dbReference type="ARBA" id="ARBA00022840"/>
    </source>
</evidence>
<dbReference type="PANTHER" id="PTHR21327:SF18">
    <property type="entry name" value="3,4-DIHYDROXY-2-BUTANONE 4-PHOSPHATE SYNTHASE"/>
    <property type="match status" value="1"/>
</dbReference>
<dbReference type="InterPro" id="IPR015865">
    <property type="entry name" value="Riboflavin_kinase_bac/euk"/>
</dbReference>
<keyword evidence="6" id="KW-0808">Transferase</keyword>
<dbReference type="RefSeq" id="WP_124394114.1">
    <property type="nucleotide sequence ID" value="NZ_BHYM01000050.1"/>
</dbReference>
<dbReference type="SUPFAM" id="SSF55821">
    <property type="entry name" value="YrdC/RibB"/>
    <property type="match status" value="1"/>
</dbReference>
<dbReference type="OrthoDB" id="9803667at2"/>
<evidence type="ECO:0000256" key="1">
    <source>
        <dbReference type="ARBA" id="ARBA00002284"/>
    </source>
</evidence>
<dbReference type="GO" id="GO:0005829">
    <property type="term" value="C:cytosol"/>
    <property type="evidence" value="ECO:0007669"/>
    <property type="project" value="TreeGrafter"/>
</dbReference>